<organism evidence="1">
    <name type="scientific">marine sediment metagenome</name>
    <dbReference type="NCBI Taxonomy" id="412755"/>
    <lineage>
        <taxon>unclassified sequences</taxon>
        <taxon>metagenomes</taxon>
        <taxon>ecological metagenomes</taxon>
    </lineage>
</organism>
<reference evidence="1" key="1">
    <citation type="journal article" date="2015" name="Nature">
        <title>Complex archaea that bridge the gap between prokaryotes and eukaryotes.</title>
        <authorList>
            <person name="Spang A."/>
            <person name="Saw J.H."/>
            <person name="Jorgensen S.L."/>
            <person name="Zaremba-Niedzwiedzka K."/>
            <person name="Martijn J."/>
            <person name="Lind A.E."/>
            <person name="van Eijk R."/>
            <person name="Schleper C."/>
            <person name="Guy L."/>
            <person name="Ettema T.J."/>
        </authorList>
    </citation>
    <scope>NUCLEOTIDE SEQUENCE</scope>
</reference>
<protein>
    <submittedName>
        <fullName evidence="1">Uncharacterized protein</fullName>
    </submittedName>
</protein>
<feature type="non-terminal residue" evidence="1">
    <location>
        <position position="124"/>
    </location>
</feature>
<sequence>MHTLQPLNSLRYGPAHLIQVVRFQHGYSVEGASDRLRRQDSGVREVQRLDALVHGLRVPNGGLNEDICTRHYFRTPSLCWSSWQPGCVAPLRHYSTPSALGMRGEQPDNVRVRLGWAEGLPGHV</sequence>
<accession>A0A0F9GFR0</accession>
<name>A0A0F9GFR0_9ZZZZ</name>
<comment type="caution">
    <text evidence="1">The sequence shown here is derived from an EMBL/GenBank/DDBJ whole genome shotgun (WGS) entry which is preliminary data.</text>
</comment>
<dbReference type="AlphaFoldDB" id="A0A0F9GFR0"/>
<gene>
    <name evidence="1" type="ORF">LCGC14_2126830</name>
</gene>
<proteinExistence type="predicted"/>
<dbReference type="EMBL" id="LAZR01026588">
    <property type="protein sequence ID" value="KKL68250.1"/>
    <property type="molecule type" value="Genomic_DNA"/>
</dbReference>
<evidence type="ECO:0000313" key="1">
    <source>
        <dbReference type="EMBL" id="KKL68250.1"/>
    </source>
</evidence>